<dbReference type="AlphaFoldDB" id="D8JRU7"/>
<dbReference type="RefSeq" id="WP_013216324.1">
    <property type="nucleotide sequence ID" value="NC_014313.1"/>
</dbReference>
<dbReference type="STRING" id="582899.Hden_2368"/>
<keyword evidence="9" id="KW-1185">Reference proteome</keyword>
<proteinExistence type="inferred from homology"/>
<dbReference type="EMBL" id="CP002083">
    <property type="protein sequence ID" value="ADJ24165.1"/>
    <property type="molecule type" value="Genomic_DNA"/>
</dbReference>
<evidence type="ECO:0000313" key="9">
    <source>
        <dbReference type="Proteomes" id="UP000002033"/>
    </source>
</evidence>
<evidence type="ECO:0000256" key="1">
    <source>
        <dbReference type="ARBA" id="ARBA00004651"/>
    </source>
</evidence>
<evidence type="ECO:0000313" key="8">
    <source>
        <dbReference type="EMBL" id="ADJ24165.1"/>
    </source>
</evidence>
<dbReference type="HOGENOM" id="CLU_079909_2_1_5"/>
<dbReference type="KEGG" id="hdn:Hden_2368"/>
<reference evidence="9" key="1">
    <citation type="journal article" date="2011" name="J. Bacteriol.">
        <title>Genome sequences of eight morphologically diverse alphaproteobacteria.</title>
        <authorList>
            <consortium name="US DOE Joint Genome Institute"/>
            <person name="Brown P.J."/>
            <person name="Kysela D.T."/>
            <person name="Buechlein A."/>
            <person name="Hemmerich C."/>
            <person name="Brun Y.V."/>
        </authorList>
    </citation>
    <scope>NUCLEOTIDE SEQUENCE [LARGE SCALE GENOMIC DNA]</scope>
    <source>
        <strain evidence="9">ATCC 51888 / DSM 1869 / NCIB 11706 / TK 0415</strain>
    </source>
</reference>
<dbReference type="eggNOG" id="COG2095">
    <property type="taxonomic scope" value="Bacteria"/>
</dbReference>
<evidence type="ECO:0000256" key="5">
    <source>
        <dbReference type="ARBA" id="ARBA00022989"/>
    </source>
</evidence>
<evidence type="ECO:0000256" key="3">
    <source>
        <dbReference type="ARBA" id="ARBA00022475"/>
    </source>
</evidence>
<sequence>MLETALKSLTTFFATIGPVEAAVLFATLTPKMPRAERQAIAIRATLIASAILAFFTVLGGPILAQLGVSVAALQTAGGIILLMIAIDMIFARPGGAIKLTPPEGAEAQTREDVAVFPLATPLLAGPGAMSAGILLTANASDEPFGLAIVVASLACVMIATLALLLLAQELNRVMGITAQRVLIRVFGILLAALAVQALFNGIKDSGLIPGQGIP</sequence>
<comment type="similarity">
    <text evidence="2 7">Belongs to the UPF0056 (MarC) family.</text>
</comment>
<dbReference type="InterPro" id="IPR002771">
    <property type="entry name" value="Multi_antbiot-R_MarC"/>
</dbReference>
<evidence type="ECO:0000256" key="4">
    <source>
        <dbReference type="ARBA" id="ARBA00022692"/>
    </source>
</evidence>
<feature type="transmembrane region" description="Helical" evidence="7">
    <location>
        <begin position="113"/>
        <end position="137"/>
    </location>
</feature>
<feature type="transmembrane region" description="Helical" evidence="7">
    <location>
        <begin position="181"/>
        <end position="199"/>
    </location>
</feature>
<dbReference type="GO" id="GO:0005886">
    <property type="term" value="C:plasma membrane"/>
    <property type="evidence" value="ECO:0007669"/>
    <property type="project" value="UniProtKB-SubCell"/>
</dbReference>
<keyword evidence="5 7" id="KW-1133">Transmembrane helix</keyword>
<evidence type="ECO:0000256" key="7">
    <source>
        <dbReference type="RuleBase" id="RU362048"/>
    </source>
</evidence>
<dbReference type="NCBIfam" id="TIGR00427">
    <property type="entry name" value="NAAT family transporter"/>
    <property type="match status" value="1"/>
</dbReference>
<dbReference type="Proteomes" id="UP000002033">
    <property type="component" value="Chromosome"/>
</dbReference>
<evidence type="ECO:0000256" key="2">
    <source>
        <dbReference type="ARBA" id="ARBA00009784"/>
    </source>
</evidence>
<feature type="transmembrane region" description="Helical" evidence="7">
    <location>
        <begin position="6"/>
        <end position="28"/>
    </location>
</feature>
<accession>D8JRU7</accession>
<feature type="transmembrane region" description="Helical" evidence="7">
    <location>
        <begin position="70"/>
        <end position="92"/>
    </location>
</feature>
<protein>
    <recommendedName>
        <fullName evidence="7">UPF0056 inner membrane protein</fullName>
    </recommendedName>
</protein>
<comment type="subcellular location">
    <subcellularLocation>
        <location evidence="7">Cell inner membrane</location>
        <topology evidence="7">Multi-pass membrane protein</topology>
    </subcellularLocation>
    <subcellularLocation>
        <location evidence="1">Cell membrane</location>
        <topology evidence="1">Multi-pass membrane protein</topology>
    </subcellularLocation>
</comment>
<keyword evidence="6 7" id="KW-0472">Membrane</keyword>
<keyword evidence="3" id="KW-1003">Cell membrane</keyword>
<dbReference type="Pfam" id="PF01914">
    <property type="entry name" value="MarC"/>
    <property type="match status" value="1"/>
</dbReference>
<feature type="transmembrane region" description="Helical" evidence="7">
    <location>
        <begin position="143"/>
        <end position="166"/>
    </location>
</feature>
<gene>
    <name evidence="8" type="ordered locus">Hden_2368</name>
</gene>
<name>D8JRU7_HYPDA</name>
<organism evidence="8 9">
    <name type="scientific">Hyphomicrobium denitrificans (strain ATCC 51888 / DSM 1869 / NCIMB 11706 / TK 0415)</name>
    <dbReference type="NCBI Taxonomy" id="582899"/>
    <lineage>
        <taxon>Bacteria</taxon>
        <taxon>Pseudomonadati</taxon>
        <taxon>Pseudomonadota</taxon>
        <taxon>Alphaproteobacteria</taxon>
        <taxon>Hyphomicrobiales</taxon>
        <taxon>Hyphomicrobiaceae</taxon>
        <taxon>Hyphomicrobium</taxon>
    </lineage>
</organism>
<feature type="transmembrane region" description="Helical" evidence="7">
    <location>
        <begin position="40"/>
        <end position="64"/>
    </location>
</feature>
<dbReference type="PANTHER" id="PTHR33508">
    <property type="entry name" value="UPF0056 MEMBRANE PROTEIN YHCE"/>
    <property type="match status" value="1"/>
</dbReference>
<dbReference type="OrthoDB" id="21094at2"/>
<dbReference type="PANTHER" id="PTHR33508:SF1">
    <property type="entry name" value="UPF0056 MEMBRANE PROTEIN YHCE"/>
    <property type="match status" value="1"/>
</dbReference>
<keyword evidence="4 7" id="KW-0812">Transmembrane</keyword>
<evidence type="ECO:0000256" key="6">
    <source>
        <dbReference type="ARBA" id="ARBA00023136"/>
    </source>
</evidence>